<dbReference type="AlphaFoldDB" id="A0A161W8R6"/>
<proteinExistence type="inferred from homology"/>
<evidence type="ECO:0000256" key="3">
    <source>
        <dbReference type="ARBA" id="ARBA00022723"/>
    </source>
</evidence>
<dbReference type="CDD" id="cd11062">
    <property type="entry name" value="CYP58-like"/>
    <property type="match status" value="1"/>
</dbReference>
<dbReference type="PRINTS" id="PR00463">
    <property type="entry name" value="EP450I"/>
</dbReference>
<evidence type="ECO:0000256" key="1">
    <source>
        <dbReference type="ARBA" id="ARBA00001971"/>
    </source>
</evidence>
<evidence type="ECO:0000256" key="7">
    <source>
        <dbReference type="SAM" id="Phobius"/>
    </source>
</evidence>
<comment type="cofactor">
    <cofactor evidence="1 5">
        <name>heme</name>
        <dbReference type="ChEBI" id="CHEBI:30413"/>
    </cofactor>
</comment>
<dbReference type="InterPro" id="IPR017972">
    <property type="entry name" value="Cyt_P450_CS"/>
</dbReference>
<evidence type="ECO:0000313" key="9">
    <source>
        <dbReference type="Proteomes" id="UP000076584"/>
    </source>
</evidence>
<reference evidence="8 9" key="1">
    <citation type="submission" date="2015-06" db="EMBL/GenBank/DDBJ databases">
        <title>Survival trade-offs in plant roots during colonization by closely related pathogenic and mutualistic fungi.</title>
        <authorList>
            <person name="Hacquard S."/>
            <person name="Kracher B."/>
            <person name="Hiruma K."/>
            <person name="Weinman A."/>
            <person name="Muench P."/>
            <person name="Garrido Oter R."/>
            <person name="Ver Loren van Themaat E."/>
            <person name="Dallerey J.-F."/>
            <person name="Damm U."/>
            <person name="Henrissat B."/>
            <person name="Lespinet O."/>
            <person name="Thon M."/>
            <person name="Kemen E."/>
            <person name="McHardy A.C."/>
            <person name="Schulze-Lefert P."/>
            <person name="O'Connell R.J."/>
        </authorList>
    </citation>
    <scope>NUCLEOTIDE SEQUENCE [LARGE SCALE GENOMIC DNA]</scope>
    <source>
        <strain evidence="8 9">MAFF 238704</strain>
    </source>
</reference>
<dbReference type="STRING" id="1573173.A0A161W8R6"/>
<dbReference type="GO" id="GO:0016705">
    <property type="term" value="F:oxidoreductase activity, acting on paired donors, with incorporation or reduction of molecular oxygen"/>
    <property type="evidence" value="ECO:0007669"/>
    <property type="project" value="InterPro"/>
</dbReference>
<keyword evidence="3 5" id="KW-0479">Metal-binding</keyword>
<evidence type="ECO:0000313" key="8">
    <source>
        <dbReference type="EMBL" id="KZL80418.1"/>
    </source>
</evidence>
<sequence>MLVTILLAVLLVLALVVYRVRFHPLSTIPGPWFAAASPLFLYTICYFGIEGRVMRRYHEKYNTKVLRVGPNSVSISDSSAIREIYISGGGFLKDDRYKNFNLGPTETIFSTLDVAYRDVRAKAVAPLFSPAQIRSESYSQGSIGRHVDDFVTQLNDLRREKIRTDILDLCAKLSIDVVSDYLLGLPYGGLIENAHLTLADRQTQAGKLSANEFVHAIVGFARFSLLPHRLFKLVYSLSQRLSHSENVDKSLTKIGHFIDQIMTRVKAADPTVSGRRTGLYPDRLLAAGVSFSETAAQSKAILFAGADSTAVALATTLFHLARNGSARTRLLHEIRAAAATSSNKQPELSFLRACVKEGLRLCMANPTRLTRVVPHGTNFEVDGFRIPPGTVVGCAAYILHHDPAVFPHPFTFRPERWLDDGSSAGLRRPDMDRNLMPFGQGLRACLGKSLAMHQLHQAVVAVIDSEILDGARTIQDRIEVTEWFNGDIKGHSLEIGW</sequence>
<evidence type="ECO:0000256" key="4">
    <source>
        <dbReference type="ARBA" id="ARBA00023004"/>
    </source>
</evidence>
<dbReference type="PROSITE" id="PS00086">
    <property type="entry name" value="CYTOCHROME_P450"/>
    <property type="match status" value="1"/>
</dbReference>
<dbReference type="InterPro" id="IPR002401">
    <property type="entry name" value="Cyt_P450_E_grp-I"/>
</dbReference>
<dbReference type="GO" id="GO:0004497">
    <property type="term" value="F:monooxygenase activity"/>
    <property type="evidence" value="ECO:0007669"/>
    <property type="project" value="UniProtKB-KW"/>
</dbReference>
<dbReference type="InterPro" id="IPR036396">
    <property type="entry name" value="Cyt_P450_sf"/>
</dbReference>
<evidence type="ECO:0000256" key="5">
    <source>
        <dbReference type="PIRSR" id="PIRSR602401-1"/>
    </source>
</evidence>
<keyword evidence="2 5" id="KW-0349">Heme</keyword>
<dbReference type="InterPro" id="IPR050121">
    <property type="entry name" value="Cytochrome_P450_monoxygenase"/>
</dbReference>
<keyword evidence="7" id="KW-0812">Transmembrane</keyword>
<keyword evidence="7" id="KW-1133">Transmembrane helix</keyword>
<dbReference type="Proteomes" id="UP000076584">
    <property type="component" value="Unassembled WGS sequence"/>
</dbReference>
<dbReference type="PANTHER" id="PTHR24305">
    <property type="entry name" value="CYTOCHROME P450"/>
    <property type="match status" value="1"/>
</dbReference>
<keyword evidence="4 5" id="KW-0408">Iron</keyword>
<accession>A0A161W8R6</accession>
<keyword evidence="9" id="KW-1185">Reference proteome</keyword>
<dbReference type="GO" id="GO:0020037">
    <property type="term" value="F:heme binding"/>
    <property type="evidence" value="ECO:0007669"/>
    <property type="project" value="InterPro"/>
</dbReference>
<dbReference type="SUPFAM" id="SSF48264">
    <property type="entry name" value="Cytochrome P450"/>
    <property type="match status" value="1"/>
</dbReference>
<dbReference type="GO" id="GO:0005506">
    <property type="term" value="F:iron ion binding"/>
    <property type="evidence" value="ECO:0007669"/>
    <property type="project" value="InterPro"/>
</dbReference>
<comment type="caution">
    <text evidence="8">The sequence shown here is derived from an EMBL/GenBank/DDBJ whole genome shotgun (WGS) entry which is preliminary data.</text>
</comment>
<feature type="transmembrane region" description="Helical" evidence="7">
    <location>
        <begin position="32"/>
        <end position="49"/>
    </location>
</feature>
<keyword evidence="6" id="KW-0560">Oxidoreductase</keyword>
<dbReference type="PRINTS" id="PR00385">
    <property type="entry name" value="P450"/>
</dbReference>
<feature type="binding site" description="axial binding residue" evidence="5">
    <location>
        <position position="445"/>
    </location>
    <ligand>
        <name>heme</name>
        <dbReference type="ChEBI" id="CHEBI:30413"/>
    </ligand>
    <ligandPart>
        <name>Fe</name>
        <dbReference type="ChEBI" id="CHEBI:18248"/>
    </ligandPart>
</feature>
<dbReference type="Pfam" id="PF00067">
    <property type="entry name" value="p450"/>
    <property type="match status" value="1"/>
</dbReference>
<keyword evidence="7" id="KW-0472">Membrane</keyword>
<dbReference type="EMBL" id="LFIW01001905">
    <property type="protein sequence ID" value="KZL80418.1"/>
    <property type="molecule type" value="Genomic_DNA"/>
</dbReference>
<name>A0A161W8R6_COLIC</name>
<dbReference type="InterPro" id="IPR001128">
    <property type="entry name" value="Cyt_P450"/>
</dbReference>
<protein>
    <submittedName>
        <fullName evidence="8">Cytochrome p450</fullName>
    </submittedName>
</protein>
<dbReference type="Gene3D" id="1.10.630.10">
    <property type="entry name" value="Cytochrome P450"/>
    <property type="match status" value="1"/>
</dbReference>
<evidence type="ECO:0000256" key="6">
    <source>
        <dbReference type="RuleBase" id="RU000461"/>
    </source>
</evidence>
<organism evidence="8 9">
    <name type="scientific">Colletotrichum incanum</name>
    <name type="common">Soybean anthracnose fungus</name>
    <dbReference type="NCBI Taxonomy" id="1573173"/>
    <lineage>
        <taxon>Eukaryota</taxon>
        <taxon>Fungi</taxon>
        <taxon>Dikarya</taxon>
        <taxon>Ascomycota</taxon>
        <taxon>Pezizomycotina</taxon>
        <taxon>Sordariomycetes</taxon>
        <taxon>Hypocreomycetidae</taxon>
        <taxon>Glomerellales</taxon>
        <taxon>Glomerellaceae</taxon>
        <taxon>Colletotrichum</taxon>
        <taxon>Colletotrichum spaethianum species complex</taxon>
    </lineage>
</organism>
<gene>
    <name evidence="8" type="ORF">CI238_03401</name>
</gene>
<evidence type="ECO:0000256" key="2">
    <source>
        <dbReference type="ARBA" id="ARBA00022617"/>
    </source>
</evidence>
<dbReference type="PANTHER" id="PTHR24305:SF156">
    <property type="entry name" value="P450, PUTATIVE (EUROFUNG)-RELATED"/>
    <property type="match status" value="1"/>
</dbReference>
<comment type="similarity">
    <text evidence="6">Belongs to the cytochrome P450 family.</text>
</comment>
<keyword evidence="6" id="KW-0503">Monooxygenase</keyword>